<comment type="caution">
    <text evidence="2">The sequence shown here is derived from an EMBL/GenBank/DDBJ whole genome shotgun (WGS) entry which is preliminary data.</text>
</comment>
<dbReference type="PANTHER" id="PTHR34448:SF1">
    <property type="entry name" value="BLL6088 PROTEIN"/>
    <property type="match status" value="1"/>
</dbReference>
<organism evidence="2 3">
    <name type="scientific">Zobellia barbeyronii</name>
    <dbReference type="NCBI Taxonomy" id="2748009"/>
    <lineage>
        <taxon>Bacteria</taxon>
        <taxon>Pseudomonadati</taxon>
        <taxon>Bacteroidota</taxon>
        <taxon>Flavobacteriia</taxon>
        <taxon>Flavobacteriales</taxon>
        <taxon>Flavobacteriaceae</taxon>
        <taxon>Zobellia</taxon>
    </lineage>
</organism>
<evidence type="ECO:0000313" key="2">
    <source>
        <dbReference type="EMBL" id="MBT2160174.1"/>
    </source>
</evidence>
<dbReference type="Pfam" id="PF26233">
    <property type="entry name" value="NicX"/>
    <property type="match status" value="1"/>
</dbReference>
<protein>
    <recommendedName>
        <fullName evidence="4">Aminopeptidase</fullName>
    </recommendedName>
</protein>
<evidence type="ECO:0000256" key="1">
    <source>
        <dbReference type="ARBA" id="ARBA00022723"/>
    </source>
</evidence>
<name>A0ABS5W9T1_9FLAO</name>
<sequence>MSTNYNLERALVAKVIMQDMFKVTAGESVAITADSGNDPLLMNAFAEAVYAVGGKPLLIWMPKAEKDGQAGMKDWPAEALTGALSNVDVWLECNSTILLYSDIWENAFKNNKRLRYLIIADSSVQSLLRTFTGYKVADLGEMLNKVRDMVLKCKTIRITSDNGTDVSYDIDLNYTFDIDDGDFSMPKFGTAPGYVNMVPKIESMNGTIVFDLLMNANVYGTDNRIEFVMKDSKIADVKGTPAEAEKFKEYLASFNDPNMYKISHNMFGLNPSIRKMRGEVVEDERVWGGVDFGFGHTSPMDMPPLGQVAKSHFDGIVGKVSIYLDDVQIVEDGVYTHPDLKPLAEKLIGA</sequence>
<dbReference type="RefSeq" id="WP_214610422.1">
    <property type="nucleotide sequence ID" value="NZ_JACATN010000001.1"/>
</dbReference>
<dbReference type="SUPFAM" id="SSF144052">
    <property type="entry name" value="Thermophilic metalloprotease-like"/>
    <property type="match status" value="1"/>
</dbReference>
<dbReference type="EMBL" id="JACATN010000001">
    <property type="protein sequence ID" value="MBT2160174.1"/>
    <property type="molecule type" value="Genomic_DNA"/>
</dbReference>
<proteinExistence type="predicted"/>
<gene>
    <name evidence="2" type="ORF">HW347_02795</name>
</gene>
<dbReference type="InterPro" id="IPR058739">
    <property type="entry name" value="NicX"/>
</dbReference>
<reference evidence="3" key="1">
    <citation type="submission" date="2023-07" db="EMBL/GenBank/DDBJ databases">
        <title>Zobellia barbeyronii sp. nov., a new marine flavobacterium, isolated from green and red algae.</title>
        <authorList>
            <person name="Nedashkovskaya O.I."/>
            <person name="Otstavnykh N."/>
            <person name="Zhukova N."/>
            <person name="Guzev K."/>
            <person name="Chausova V."/>
            <person name="Tekutyeva L."/>
            <person name="Mikhailov V."/>
            <person name="Isaeva M."/>
        </authorList>
    </citation>
    <scope>NUCLEOTIDE SEQUENCE [LARGE SCALE GENOMIC DNA]</scope>
    <source>
        <strain evidence="3">KMM 6746</strain>
    </source>
</reference>
<evidence type="ECO:0000313" key="3">
    <source>
        <dbReference type="Proteomes" id="UP000740413"/>
    </source>
</evidence>
<dbReference type="Proteomes" id="UP000740413">
    <property type="component" value="Unassembled WGS sequence"/>
</dbReference>
<keyword evidence="1" id="KW-0479">Metal-binding</keyword>
<evidence type="ECO:0008006" key="4">
    <source>
        <dbReference type="Google" id="ProtNLM"/>
    </source>
</evidence>
<dbReference type="InterPro" id="IPR052170">
    <property type="entry name" value="M29_Exopeptidase"/>
</dbReference>
<accession>A0ABS5W9T1</accession>
<keyword evidence="3" id="KW-1185">Reference proteome</keyword>
<dbReference type="PANTHER" id="PTHR34448">
    <property type="entry name" value="AMINOPEPTIDASE"/>
    <property type="match status" value="1"/>
</dbReference>